<dbReference type="AlphaFoldDB" id="A0A6C0ACQ3"/>
<sequence>MHYCYLIYSQSKNRCYIGVTNNLDRRLDQHNQKLSGGAKSTKIANDWEYKKVRQFNNKRTAMSFEWYAKRCKNSNNKWVKISGLEKKIYRFINFEDLGGEIVV</sequence>
<protein>
    <recommendedName>
        <fullName evidence="1">GIY-YIG domain-containing protein</fullName>
    </recommendedName>
</protein>
<dbReference type="InterPro" id="IPR000305">
    <property type="entry name" value="GIY-YIG_endonuc"/>
</dbReference>
<dbReference type="Pfam" id="PF01541">
    <property type="entry name" value="GIY-YIG"/>
    <property type="match status" value="1"/>
</dbReference>
<dbReference type="EMBL" id="MN740551">
    <property type="protein sequence ID" value="QHS77507.1"/>
    <property type="molecule type" value="Genomic_DNA"/>
</dbReference>
<dbReference type="Gene3D" id="3.40.1440.10">
    <property type="entry name" value="GIY-YIG endonuclease"/>
    <property type="match status" value="1"/>
</dbReference>
<evidence type="ECO:0000313" key="2">
    <source>
        <dbReference type="EMBL" id="QHS77507.1"/>
    </source>
</evidence>
<dbReference type="PANTHER" id="PTHR20208:SF13">
    <property type="entry name" value="STRUCTURE-SPECIFIC ENDONUCLEASE SUBUNIT SLX1"/>
    <property type="match status" value="1"/>
</dbReference>
<name>A0A6C0ACQ3_9ZZZZ</name>
<dbReference type="PROSITE" id="PS50164">
    <property type="entry name" value="GIY_YIG"/>
    <property type="match status" value="1"/>
</dbReference>
<dbReference type="InterPro" id="IPR035901">
    <property type="entry name" value="GIY-YIG_endonuc_sf"/>
</dbReference>
<feature type="domain" description="GIY-YIG" evidence="1">
    <location>
        <begin position="1"/>
        <end position="80"/>
    </location>
</feature>
<dbReference type="InterPro" id="IPR050381">
    <property type="entry name" value="SLX1_endonuclease"/>
</dbReference>
<reference evidence="2" key="1">
    <citation type="journal article" date="2020" name="Nature">
        <title>Giant virus diversity and host interactions through global metagenomics.</title>
        <authorList>
            <person name="Schulz F."/>
            <person name="Roux S."/>
            <person name="Paez-Espino D."/>
            <person name="Jungbluth S."/>
            <person name="Walsh D.A."/>
            <person name="Denef V.J."/>
            <person name="McMahon K.D."/>
            <person name="Konstantinidis K.T."/>
            <person name="Eloe-Fadrosh E.A."/>
            <person name="Kyrpides N.C."/>
            <person name="Woyke T."/>
        </authorList>
    </citation>
    <scope>NUCLEOTIDE SEQUENCE</scope>
    <source>
        <strain evidence="2">GVMAG-S-1004661-13</strain>
    </source>
</reference>
<accession>A0A6C0ACQ3</accession>
<evidence type="ECO:0000259" key="1">
    <source>
        <dbReference type="PROSITE" id="PS50164"/>
    </source>
</evidence>
<organism evidence="2">
    <name type="scientific">viral metagenome</name>
    <dbReference type="NCBI Taxonomy" id="1070528"/>
    <lineage>
        <taxon>unclassified sequences</taxon>
        <taxon>metagenomes</taxon>
        <taxon>organismal metagenomes</taxon>
    </lineage>
</organism>
<dbReference type="PANTHER" id="PTHR20208">
    <property type="entry name" value="STRUCTURE-SPECIFIC ENDONUCLEASE SUBUNIT SLX1"/>
    <property type="match status" value="1"/>
</dbReference>
<dbReference type="SUPFAM" id="SSF82771">
    <property type="entry name" value="GIY-YIG endonuclease"/>
    <property type="match status" value="1"/>
</dbReference>
<proteinExistence type="predicted"/>